<dbReference type="Proteomes" id="UP001304671">
    <property type="component" value="Unassembled WGS sequence"/>
</dbReference>
<dbReference type="EMBL" id="JAYFUL010000037">
    <property type="protein sequence ID" value="MEA5259770.1"/>
    <property type="molecule type" value="Genomic_DNA"/>
</dbReference>
<accession>A0ABU5QRQ1</accession>
<organism evidence="1 2">
    <name type="scientific">Arcicella aquatica</name>
    <dbReference type="NCBI Taxonomy" id="217141"/>
    <lineage>
        <taxon>Bacteria</taxon>
        <taxon>Pseudomonadati</taxon>
        <taxon>Bacteroidota</taxon>
        <taxon>Cytophagia</taxon>
        <taxon>Cytophagales</taxon>
        <taxon>Flectobacillaceae</taxon>
        <taxon>Arcicella</taxon>
    </lineage>
</organism>
<evidence type="ECO:0000313" key="2">
    <source>
        <dbReference type="Proteomes" id="UP001304671"/>
    </source>
</evidence>
<keyword evidence="2" id="KW-1185">Reference proteome</keyword>
<dbReference type="RefSeq" id="WP_323251677.1">
    <property type="nucleotide sequence ID" value="NZ_JAYFUL010000037.1"/>
</dbReference>
<evidence type="ECO:0000313" key="1">
    <source>
        <dbReference type="EMBL" id="MEA5259770.1"/>
    </source>
</evidence>
<proteinExistence type="predicted"/>
<gene>
    <name evidence="1" type="ORF">VB264_18380</name>
</gene>
<reference evidence="1 2" key="1">
    <citation type="submission" date="2023-12" db="EMBL/GenBank/DDBJ databases">
        <title>Novel species of the genus Arcicella isolated from rivers.</title>
        <authorList>
            <person name="Lu H."/>
        </authorList>
    </citation>
    <scope>NUCLEOTIDE SEQUENCE [LARGE SCALE GENOMIC DNA]</scope>
    <source>
        <strain evidence="1 2">LMG 21963</strain>
    </source>
</reference>
<protein>
    <submittedName>
        <fullName evidence="1">Uncharacterized protein</fullName>
    </submittedName>
</protein>
<comment type="caution">
    <text evidence="1">The sequence shown here is derived from an EMBL/GenBank/DDBJ whole genome shotgun (WGS) entry which is preliminary data.</text>
</comment>
<sequence>MAGKLTNPESENIKQQIANYQEKNDVHAHHLSVSVLQKLIEENPDIVGLKIEHAYDENNVHSLVISGVNKDREIVSSTCVTDVPPCPPNCKVDFE</sequence>
<name>A0ABU5QRQ1_9BACT</name>